<evidence type="ECO:0000259" key="1">
    <source>
        <dbReference type="Pfam" id="PF01323"/>
    </source>
</evidence>
<protein>
    <submittedName>
        <fullName evidence="2">DsbA family oxidoreductase</fullName>
    </submittedName>
</protein>
<dbReference type="InterPro" id="IPR001853">
    <property type="entry name" value="DSBA-like_thioredoxin_dom"/>
</dbReference>
<dbReference type="AlphaFoldDB" id="A0A9X2X6P4"/>
<dbReference type="Pfam" id="PF01323">
    <property type="entry name" value="DSBA"/>
    <property type="match status" value="1"/>
</dbReference>
<dbReference type="EMBL" id="JAODNV010000005">
    <property type="protein sequence ID" value="MCT8989529.1"/>
    <property type="molecule type" value="Genomic_DNA"/>
</dbReference>
<name>A0A9X2X6P4_9HYPH</name>
<gene>
    <name evidence="2" type="ORF">NYR54_04350</name>
</gene>
<keyword evidence="3" id="KW-1185">Reference proteome</keyword>
<proteinExistence type="predicted"/>
<evidence type="ECO:0000313" key="3">
    <source>
        <dbReference type="Proteomes" id="UP001149009"/>
    </source>
</evidence>
<dbReference type="CDD" id="cd03024">
    <property type="entry name" value="DsbA_FrnE"/>
    <property type="match status" value="1"/>
</dbReference>
<dbReference type="PANTHER" id="PTHR13887:SF41">
    <property type="entry name" value="THIOREDOXIN SUPERFAMILY PROTEIN"/>
    <property type="match status" value="1"/>
</dbReference>
<reference evidence="2" key="1">
    <citation type="submission" date="2022-08" db="EMBL/GenBank/DDBJ databases">
        <title>Chelativorans sichuanense sp. nov., a paraffin oil-degrading bacterium isolated from a mixture of oil-based drill cuttings and paddy soil.</title>
        <authorList>
            <person name="Yu J."/>
            <person name="Liu H."/>
            <person name="Chen Q."/>
        </authorList>
    </citation>
    <scope>NUCLEOTIDE SEQUENCE</scope>
    <source>
        <strain evidence="2">SCAU 2101</strain>
    </source>
</reference>
<dbReference type="Proteomes" id="UP001149009">
    <property type="component" value="Unassembled WGS sequence"/>
</dbReference>
<sequence>MEPKITISVDVISDVVCPWCFLGQRNLERAKALLSDIDVPVRWRPFQLDPTIPPEGLERQSYMLSKFGSRERIDAAHDRLRELGAAAGIKFDFEAIKVAPNTLDAHRVIRWAGGASEDIQSRLIGNLFSLYFEEGQNIGDPAVLVSAAEEAGMDRAVVESLLPSPADRQEVQAEIATAQRMGVTGVPCFLLEGRYALMGAQPPESLADAIRKVAQAKASGELAADAPDPHDG</sequence>
<dbReference type="PANTHER" id="PTHR13887">
    <property type="entry name" value="GLUTATHIONE S-TRANSFERASE KAPPA"/>
    <property type="match status" value="1"/>
</dbReference>
<organism evidence="2 3">
    <name type="scientific">Chelativorans petroleitrophicus</name>
    <dbReference type="NCBI Taxonomy" id="2975484"/>
    <lineage>
        <taxon>Bacteria</taxon>
        <taxon>Pseudomonadati</taxon>
        <taxon>Pseudomonadota</taxon>
        <taxon>Alphaproteobacteria</taxon>
        <taxon>Hyphomicrobiales</taxon>
        <taxon>Phyllobacteriaceae</taxon>
        <taxon>Chelativorans</taxon>
    </lineage>
</organism>
<accession>A0A9X2X6P4</accession>
<evidence type="ECO:0000313" key="2">
    <source>
        <dbReference type="EMBL" id="MCT8989529.1"/>
    </source>
</evidence>
<dbReference type="RefSeq" id="WP_261514326.1">
    <property type="nucleotide sequence ID" value="NZ_JAODNV010000005.1"/>
</dbReference>
<dbReference type="GO" id="GO:0016491">
    <property type="term" value="F:oxidoreductase activity"/>
    <property type="evidence" value="ECO:0007669"/>
    <property type="project" value="InterPro"/>
</dbReference>
<feature type="domain" description="DSBA-like thioredoxin" evidence="1">
    <location>
        <begin position="9"/>
        <end position="210"/>
    </location>
</feature>
<dbReference type="InterPro" id="IPR036249">
    <property type="entry name" value="Thioredoxin-like_sf"/>
</dbReference>
<dbReference type="SUPFAM" id="SSF52833">
    <property type="entry name" value="Thioredoxin-like"/>
    <property type="match status" value="1"/>
</dbReference>
<comment type="caution">
    <text evidence="2">The sequence shown here is derived from an EMBL/GenBank/DDBJ whole genome shotgun (WGS) entry which is preliminary data.</text>
</comment>
<dbReference type="Gene3D" id="3.40.30.10">
    <property type="entry name" value="Glutaredoxin"/>
    <property type="match status" value="1"/>
</dbReference>